<reference evidence="1" key="1">
    <citation type="submission" date="2023-08" db="EMBL/GenBank/DDBJ databases">
        <title>Emergence of clinically-relevant ST2 carbapenem-resistant Acinetobacter baumannii strains in hospital sewages in Zhejiang, East of China.</title>
        <authorList>
            <person name="Kaichao C."/>
            <person name="Zhang R."/>
        </authorList>
    </citation>
    <scope>NUCLEOTIDE SEQUENCE</scope>
    <source>
        <strain evidence="1">M-SY-60</strain>
    </source>
</reference>
<dbReference type="Proteomes" id="UP001243195">
    <property type="component" value="Unassembled WGS sequence"/>
</dbReference>
<gene>
    <name evidence="1" type="ORF">RFH51_08030</name>
</gene>
<name>A0AAW8JJC9_9GAMM</name>
<protein>
    <submittedName>
        <fullName evidence="1">Uncharacterized protein</fullName>
    </submittedName>
</protein>
<comment type="caution">
    <text evidence="1">The sequence shown here is derived from an EMBL/GenBank/DDBJ whole genome shotgun (WGS) entry which is preliminary data.</text>
</comment>
<accession>A0AAW8JJC9</accession>
<dbReference type="EMBL" id="JAVIDA010000008">
    <property type="protein sequence ID" value="MDQ9071401.1"/>
    <property type="molecule type" value="Genomic_DNA"/>
</dbReference>
<organism evidence="1 2">
    <name type="scientific">Acinetobacter gerneri</name>
    <dbReference type="NCBI Taxonomy" id="202952"/>
    <lineage>
        <taxon>Bacteria</taxon>
        <taxon>Pseudomonadati</taxon>
        <taxon>Pseudomonadota</taxon>
        <taxon>Gammaproteobacteria</taxon>
        <taxon>Moraxellales</taxon>
        <taxon>Moraxellaceae</taxon>
        <taxon>Acinetobacter</taxon>
    </lineage>
</organism>
<sequence length="66" mass="6904">MSGLLDELGKIAGAVIAEQGVDKLDPDAGFLEKAAGAFAGYEAAKVAENKLQEHEEEQPASDEDQS</sequence>
<evidence type="ECO:0000313" key="2">
    <source>
        <dbReference type="Proteomes" id="UP001243195"/>
    </source>
</evidence>
<dbReference type="RefSeq" id="WP_277090264.1">
    <property type="nucleotide sequence ID" value="NZ_DAMBEH010000027.1"/>
</dbReference>
<proteinExistence type="predicted"/>
<dbReference type="AlphaFoldDB" id="A0AAW8JJC9"/>
<evidence type="ECO:0000313" key="1">
    <source>
        <dbReference type="EMBL" id="MDQ9071401.1"/>
    </source>
</evidence>